<reference evidence="2" key="1">
    <citation type="journal article" date="2014" name="Toxicon">
        <title>A bioinformatics survey for conotoxin-like sequences in three turrid snail venom duct transcriptomes.</title>
        <authorList>
            <person name="Gonzales D.T."/>
            <person name="Saloma C.P."/>
        </authorList>
    </citation>
    <scope>NUCLEOTIDE SEQUENCE</scope>
    <source>
        <tissue evidence="2">Venom duct</tissue>
    </source>
</reference>
<dbReference type="AlphaFoldDB" id="A0A098LW74"/>
<name>A0A098LW74_GEMSP</name>
<organism evidence="2">
    <name type="scientific">Gemmula speciosa</name>
    <name type="common">Splendid gem-turris</name>
    <name type="synonym">Pleurotoma speciosa</name>
    <dbReference type="NCBI Taxonomy" id="439592"/>
    <lineage>
        <taxon>Eukaryota</taxon>
        <taxon>Metazoa</taxon>
        <taxon>Spiralia</taxon>
        <taxon>Lophotrochozoa</taxon>
        <taxon>Mollusca</taxon>
        <taxon>Gastropoda</taxon>
        <taxon>Caenogastropoda</taxon>
        <taxon>Neogastropoda</taxon>
        <taxon>Conoidea</taxon>
        <taxon>Turridae</taxon>
        <taxon>Gemmula</taxon>
    </lineage>
</organism>
<evidence type="ECO:0000313" key="2">
    <source>
        <dbReference type="EMBL" id="JAC94758.1"/>
    </source>
</evidence>
<sequence length="88" mass="9737">MLYVRFALLFVLLSLPLATIQHGTYDQLVEGDKGIDAMLLYKLFKRQQECQGSSQHCNQTNKKCCPGLVCKCSASSICNTYGKCQPSG</sequence>
<feature type="chain" id="PRO_5001937557" evidence="1">
    <location>
        <begin position="21"/>
        <end position="88"/>
    </location>
</feature>
<proteinExistence type="predicted"/>
<accession>A0A098LW74</accession>
<reference evidence="2" key="2">
    <citation type="submission" date="2014-09" db="EMBL/GenBank/DDBJ databases">
        <authorList>
            <person name="Gonzales D.T.T."/>
            <person name="Saloma C.P."/>
        </authorList>
    </citation>
    <scope>NUCLEOTIDE SEQUENCE</scope>
    <source>
        <tissue evidence="2">Venom duct</tissue>
    </source>
</reference>
<protein>
    <submittedName>
        <fullName evidence="2">Gsp_36 putative toxin</fullName>
    </submittedName>
</protein>
<feature type="signal peptide" evidence="1">
    <location>
        <begin position="1"/>
        <end position="20"/>
    </location>
</feature>
<keyword evidence="1" id="KW-0732">Signal</keyword>
<evidence type="ECO:0000256" key="1">
    <source>
        <dbReference type="SAM" id="SignalP"/>
    </source>
</evidence>
<dbReference type="EMBL" id="GBRA01000036">
    <property type="protein sequence ID" value="JAC94758.1"/>
    <property type="molecule type" value="Transcribed_RNA"/>
</dbReference>